<accession>A0A914ZM63</accession>
<keyword evidence="2" id="KW-1185">Reference proteome</keyword>
<sequence>CTEQSKMKLFQTYLTYLCSAICCADAAVIVAAGYYTEGVQR</sequence>
<dbReference type="Proteomes" id="UP000887569">
    <property type="component" value="Unplaced"/>
</dbReference>
<evidence type="ECO:0000256" key="1">
    <source>
        <dbReference type="SAM" id="Phobius"/>
    </source>
</evidence>
<keyword evidence="1" id="KW-0472">Membrane</keyword>
<proteinExistence type="predicted"/>
<feature type="transmembrane region" description="Helical" evidence="1">
    <location>
        <begin position="13"/>
        <end position="35"/>
    </location>
</feature>
<dbReference type="WBParaSite" id="PgB05_g085_t01">
    <property type="protein sequence ID" value="PgB05_g085_t01"/>
    <property type="gene ID" value="PgB05_g085"/>
</dbReference>
<name>A0A914ZM63_PARUN</name>
<reference evidence="3" key="1">
    <citation type="submission" date="2022-11" db="UniProtKB">
        <authorList>
            <consortium name="WormBaseParasite"/>
        </authorList>
    </citation>
    <scope>IDENTIFICATION</scope>
</reference>
<evidence type="ECO:0000313" key="2">
    <source>
        <dbReference type="Proteomes" id="UP000887569"/>
    </source>
</evidence>
<keyword evidence="1" id="KW-0812">Transmembrane</keyword>
<evidence type="ECO:0000313" key="3">
    <source>
        <dbReference type="WBParaSite" id="PgB05_g085_t01"/>
    </source>
</evidence>
<keyword evidence="1" id="KW-1133">Transmembrane helix</keyword>
<protein>
    <submittedName>
        <fullName evidence="3">Uncharacterized protein</fullName>
    </submittedName>
</protein>
<dbReference type="AlphaFoldDB" id="A0A914ZM63"/>
<organism evidence="2 3">
    <name type="scientific">Parascaris univalens</name>
    <name type="common">Nematode worm</name>
    <dbReference type="NCBI Taxonomy" id="6257"/>
    <lineage>
        <taxon>Eukaryota</taxon>
        <taxon>Metazoa</taxon>
        <taxon>Ecdysozoa</taxon>
        <taxon>Nematoda</taxon>
        <taxon>Chromadorea</taxon>
        <taxon>Rhabditida</taxon>
        <taxon>Spirurina</taxon>
        <taxon>Ascaridomorpha</taxon>
        <taxon>Ascaridoidea</taxon>
        <taxon>Ascarididae</taxon>
        <taxon>Parascaris</taxon>
    </lineage>
</organism>